<dbReference type="PRINTS" id="PR00911">
    <property type="entry name" value="GLHYDRLASE11"/>
</dbReference>
<comment type="subcellular location">
    <subcellularLocation>
        <location evidence="2">Secreted</location>
    </subcellularLocation>
</comment>
<name>A0AAE0TRN4_9PEZI</name>
<reference evidence="17" key="1">
    <citation type="submission" date="2023-07" db="EMBL/GenBank/DDBJ databases">
        <title>Black Yeasts Isolated from many extreme environments.</title>
        <authorList>
            <person name="Coleine C."/>
            <person name="Stajich J.E."/>
            <person name="Selbmann L."/>
        </authorList>
    </citation>
    <scope>NUCLEOTIDE SEQUENCE</scope>
    <source>
        <strain evidence="17">CCFEE 5485</strain>
    </source>
</reference>
<evidence type="ECO:0000256" key="1">
    <source>
        <dbReference type="ARBA" id="ARBA00000681"/>
    </source>
</evidence>
<dbReference type="FunFam" id="2.60.120.180:FF:000002">
    <property type="entry name" value="Endo-1,4-beta-xylanase A"/>
    <property type="match status" value="1"/>
</dbReference>
<evidence type="ECO:0000259" key="16">
    <source>
        <dbReference type="PROSITE" id="PS51761"/>
    </source>
</evidence>
<keyword evidence="11 13" id="KW-0326">Glycosidase</keyword>
<evidence type="ECO:0000256" key="4">
    <source>
        <dbReference type="ARBA" id="ARBA00007792"/>
    </source>
</evidence>
<evidence type="ECO:0000256" key="10">
    <source>
        <dbReference type="ARBA" id="ARBA00023277"/>
    </source>
</evidence>
<gene>
    <name evidence="17" type="ORF">LTR78_009570</name>
</gene>
<evidence type="ECO:0000313" key="18">
    <source>
        <dbReference type="Proteomes" id="UP001274830"/>
    </source>
</evidence>
<evidence type="ECO:0000256" key="9">
    <source>
        <dbReference type="ARBA" id="ARBA00022801"/>
    </source>
</evidence>
<dbReference type="Gene3D" id="2.60.120.180">
    <property type="match status" value="1"/>
</dbReference>
<comment type="pathway">
    <text evidence="3 13 14">Glycan degradation; xylan degradation.</text>
</comment>
<evidence type="ECO:0000256" key="12">
    <source>
        <dbReference type="ARBA" id="ARBA00023326"/>
    </source>
</evidence>
<evidence type="ECO:0000256" key="15">
    <source>
        <dbReference type="SAM" id="SignalP"/>
    </source>
</evidence>
<dbReference type="AlphaFoldDB" id="A0AAE0TRN4"/>
<evidence type="ECO:0000256" key="14">
    <source>
        <dbReference type="RuleBase" id="RU362015"/>
    </source>
</evidence>
<keyword evidence="18" id="KW-1185">Reference proteome</keyword>
<evidence type="ECO:0000256" key="13">
    <source>
        <dbReference type="PROSITE-ProRule" id="PRU01097"/>
    </source>
</evidence>
<dbReference type="InterPro" id="IPR033123">
    <property type="entry name" value="GH11_dom"/>
</dbReference>
<dbReference type="EC" id="3.2.1.8" evidence="5 13"/>
<evidence type="ECO:0000256" key="2">
    <source>
        <dbReference type="ARBA" id="ARBA00004613"/>
    </source>
</evidence>
<keyword evidence="6" id="KW-0964">Secreted</keyword>
<evidence type="ECO:0000256" key="8">
    <source>
        <dbReference type="ARBA" id="ARBA00022729"/>
    </source>
</evidence>
<sequence length="217" mass="23229">MKFTAALLALVGLAAASPLPVETVEEPAELINLEKRASLNYVQNYNGNKANYKYNQGAGTFSCSWNNPGDFVVGLGWTTGSARSITFSGSYSTNSGSYLAVYGWLNSPLTEYYVVENYSYDPCSVSGSQNVGSVTSDGSSYKICKHTQVNQPSIKGTNTFGQYFSVRASKRSSGTVTMGNHFNAWKKSGFAASNFNYQVMAVEAFSGTGSANMKVSG</sequence>
<evidence type="ECO:0000256" key="7">
    <source>
        <dbReference type="ARBA" id="ARBA00022651"/>
    </source>
</evidence>
<dbReference type="Pfam" id="PF00457">
    <property type="entry name" value="Glyco_hydro_11"/>
    <property type="match status" value="1"/>
</dbReference>
<keyword evidence="10 13" id="KW-0119">Carbohydrate metabolism</keyword>
<dbReference type="GO" id="GO:0005576">
    <property type="term" value="C:extracellular region"/>
    <property type="evidence" value="ECO:0007669"/>
    <property type="project" value="UniProtKB-SubCell"/>
</dbReference>
<keyword evidence="8 15" id="KW-0732">Signal</keyword>
<evidence type="ECO:0000256" key="3">
    <source>
        <dbReference type="ARBA" id="ARBA00004851"/>
    </source>
</evidence>
<keyword evidence="7 13" id="KW-0858">Xylan degradation</keyword>
<dbReference type="InterPro" id="IPR018208">
    <property type="entry name" value="GH11_AS_1"/>
</dbReference>
<feature type="domain" description="GH11" evidence="16">
    <location>
        <begin position="28"/>
        <end position="216"/>
    </location>
</feature>
<dbReference type="InterPro" id="IPR013320">
    <property type="entry name" value="ConA-like_dom_sf"/>
</dbReference>
<comment type="similarity">
    <text evidence="4 13 14">Belongs to the glycosyl hydrolase 11 (cellulase G) family.</text>
</comment>
<dbReference type="PROSITE" id="PS51761">
    <property type="entry name" value="GH11_3"/>
    <property type="match status" value="1"/>
</dbReference>
<dbReference type="GO" id="GO:0031176">
    <property type="term" value="F:endo-1,4-beta-xylanase activity"/>
    <property type="evidence" value="ECO:0007669"/>
    <property type="project" value="UniProtKB-UniRule"/>
</dbReference>
<evidence type="ECO:0000256" key="11">
    <source>
        <dbReference type="ARBA" id="ARBA00023295"/>
    </source>
</evidence>
<feature type="active site" description="Nucleophile" evidence="13">
    <location>
        <position position="111"/>
    </location>
</feature>
<accession>A0AAE0TRN4</accession>
<feature type="active site" description="Proton donor" evidence="13">
    <location>
        <position position="203"/>
    </location>
</feature>
<protein>
    <recommendedName>
        <fullName evidence="5 13">Endo-1,4-beta-xylanase</fullName>
        <ecNumber evidence="5 13">3.2.1.8</ecNumber>
    </recommendedName>
</protein>
<comment type="catalytic activity">
    <reaction evidence="1 13 14">
        <text>Endohydrolysis of (1-&gt;4)-beta-D-xylosidic linkages in xylans.</text>
        <dbReference type="EC" id="3.2.1.8"/>
    </reaction>
</comment>
<proteinExistence type="inferred from homology"/>
<evidence type="ECO:0000313" key="17">
    <source>
        <dbReference type="EMBL" id="KAK3670602.1"/>
    </source>
</evidence>
<dbReference type="SUPFAM" id="SSF49899">
    <property type="entry name" value="Concanavalin A-like lectins/glucanases"/>
    <property type="match status" value="1"/>
</dbReference>
<dbReference type="PROSITE" id="PS00776">
    <property type="entry name" value="GH11_1"/>
    <property type="match status" value="1"/>
</dbReference>
<dbReference type="InterPro" id="IPR001137">
    <property type="entry name" value="Glyco_hydro_11"/>
</dbReference>
<dbReference type="PANTHER" id="PTHR46828">
    <property type="entry name" value="ENDO-1,4-BETA-XYLANASE A-RELATED"/>
    <property type="match status" value="1"/>
</dbReference>
<comment type="caution">
    <text evidence="17">The sequence shown here is derived from an EMBL/GenBank/DDBJ whole genome shotgun (WGS) entry which is preliminary data.</text>
</comment>
<dbReference type="GO" id="GO:0045493">
    <property type="term" value="P:xylan catabolic process"/>
    <property type="evidence" value="ECO:0007669"/>
    <property type="project" value="UniProtKB-UniRule"/>
</dbReference>
<evidence type="ECO:0000256" key="6">
    <source>
        <dbReference type="ARBA" id="ARBA00022525"/>
    </source>
</evidence>
<organism evidence="17 18">
    <name type="scientific">Recurvomyces mirabilis</name>
    <dbReference type="NCBI Taxonomy" id="574656"/>
    <lineage>
        <taxon>Eukaryota</taxon>
        <taxon>Fungi</taxon>
        <taxon>Dikarya</taxon>
        <taxon>Ascomycota</taxon>
        <taxon>Pezizomycotina</taxon>
        <taxon>Dothideomycetes</taxon>
        <taxon>Dothideomycetidae</taxon>
        <taxon>Mycosphaerellales</taxon>
        <taxon>Teratosphaeriaceae</taxon>
        <taxon>Recurvomyces</taxon>
    </lineage>
</organism>
<keyword evidence="12 13" id="KW-0624">Polysaccharide degradation</keyword>
<dbReference type="PANTHER" id="PTHR46828:SF2">
    <property type="entry name" value="ENDO-1,4-BETA-XYLANASE A-RELATED"/>
    <property type="match status" value="1"/>
</dbReference>
<dbReference type="EMBL" id="JAUTXT010000054">
    <property type="protein sequence ID" value="KAK3670602.1"/>
    <property type="molecule type" value="Genomic_DNA"/>
</dbReference>
<feature type="chain" id="PRO_5041978944" description="Endo-1,4-beta-xylanase" evidence="15">
    <location>
        <begin position="17"/>
        <end position="217"/>
    </location>
</feature>
<feature type="signal peptide" evidence="15">
    <location>
        <begin position="1"/>
        <end position="16"/>
    </location>
</feature>
<dbReference type="InterPro" id="IPR013319">
    <property type="entry name" value="GH11/12"/>
</dbReference>
<keyword evidence="9 13" id="KW-0378">Hydrolase</keyword>
<dbReference type="Proteomes" id="UP001274830">
    <property type="component" value="Unassembled WGS sequence"/>
</dbReference>
<evidence type="ECO:0000256" key="5">
    <source>
        <dbReference type="ARBA" id="ARBA00012590"/>
    </source>
</evidence>